<dbReference type="AlphaFoldDB" id="A0A8J5TA15"/>
<feature type="domain" description="Retrotransposon gag" evidence="2">
    <location>
        <begin position="184"/>
        <end position="278"/>
    </location>
</feature>
<reference evidence="3" key="2">
    <citation type="submission" date="2021-02" db="EMBL/GenBank/DDBJ databases">
        <authorList>
            <person name="Kimball J.A."/>
            <person name="Haas M.W."/>
            <person name="Macchietto M."/>
            <person name="Kono T."/>
            <person name="Duquette J."/>
            <person name="Shao M."/>
        </authorList>
    </citation>
    <scope>NUCLEOTIDE SEQUENCE</scope>
    <source>
        <tissue evidence="3">Fresh leaf tissue</tissue>
    </source>
</reference>
<keyword evidence="4" id="KW-1185">Reference proteome</keyword>
<dbReference type="OrthoDB" id="696502at2759"/>
<proteinExistence type="predicted"/>
<reference evidence="3" key="1">
    <citation type="journal article" date="2021" name="bioRxiv">
        <title>Whole Genome Assembly and Annotation of Northern Wild Rice, Zizania palustris L., Supports a Whole Genome Duplication in the Zizania Genus.</title>
        <authorList>
            <person name="Haas M."/>
            <person name="Kono T."/>
            <person name="Macchietto M."/>
            <person name="Millas R."/>
            <person name="McGilp L."/>
            <person name="Shao M."/>
            <person name="Duquette J."/>
            <person name="Hirsch C.N."/>
            <person name="Kimball J."/>
        </authorList>
    </citation>
    <scope>NUCLEOTIDE SEQUENCE</scope>
    <source>
        <tissue evidence="3">Fresh leaf tissue</tissue>
    </source>
</reference>
<organism evidence="3 4">
    <name type="scientific">Zizania palustris</name>
    <name type="common">Northern wild rice</name>
    <dbReference type="NCBI Taxonomy" id="103762"/>
    <lineage>
        <taxon>Eukaryota</taxon>
        <taxon>Viridiplantae</taxon>
        <taxon>Streptophyta</taxon>
        <taxon>Embryophyta</taxon>
        <taxon>Tracheophyta</taxon>
        <taxon>Spermatophyta</taxon>
        <taxon>Magnoliopsida</taxon>
        <taxon>Liliopsida</taxon>
        <taxon>Poales</taxon>
        <taxon>Poaceae</taxon>
        <taxon>BOP clade</taxon>
        <taxon>Oryzoideae</taxon>
        <taxon>Oryzeae</taxon>
        <taxon>Zizaniinae</taxon>
        <taxon>Zizania</taxon>
    </lineage>
</organism>
<dbReference type="EMBL" id="JAAALK010000284">
    <property type="protein sequence ID" value="KAG8069366.1"/>
    <property type="molecule type" value="Genomic_DNA"/>
</dbReference>
<feature type="coiled-coil region" evidence="1">
    <location>
        <begin position="7"/>
        <end position="73"/>
    </location>
</feature>
<name>A0A8J5TA15_ZIZPA</name>
<keyword evidence="1" id="KW-0175">Coiled coil</keyword>
<dbReference type="Pfam" id="PF03732">
    <property type="entry name" value="Retrotrans_gag"/>
    <property type="match status" value="1"/>
</dbReference>
<comment type="caution">
    <text evidence="3">The sequence shown here is derived from an EMBL/GenBank/DDBJ whole genome shotgun (WGS) entry which is preliminary data.</text>
</comment>
<dbReference type="Proteomes" id="UP000729402">
    <property type="component" value="Unassembled WGS sequence"/>
</dbReference>
<evidence type="ECO:0000313" key="3">
    <source>
        <dbReference type="EMBL" id="KAG8069366.1"/>
    </source>
</evidence>
<accession>A0A8J5TA15</accession>
<sequence length="345" mass="39031">MENDSKLDYLIKKIEEAEVRQQEFQADLISLKTTVEGWFPDADGRIEGLQTAVGKLQIKVEKLEEVKEKEEDRGIPLLGSQCSFMTGIGGSDAVHKFKEEMNRSEVTLTPNLLGSTSRRPNFVAGGLGHESPVLAAPGWWGYMGYGSLPSMNCPQFNGDSPQMWRANCETYFETYGIHPGHWVRLASMNFTGNAVFWLQSVRSQLVGISWEVLCEKVCAHFTRDKKESLIRQWYVVRQEGTVAAYVEKFDSLMHQLLAYDNALTPLYFVTRFVEGLKEEIRSAVMMQRPRDLDAACALSFLQEEVLEGSHKKDTPRTYISRYNKTVSKATTATAHSNQDSPHSRN</sequence>
<evidence type="ECO:0000313" key="4">
    <source>
        <dbReference type="Proteomes" id="UP000729402"/>
    </source>
</evidence>
<gene>
    <name evidence="3" type="ORF">GUJ93_ZPchr0005g14322</name>
</gene>
<protein>
    <recommendedName>
        <fullName evidence="2">Retrotransposon gag domain-containing protein</fullName>
    </recommendedName>
</protein>
<evidence type="ECO:0000256" key="1">
    <source>
        <dbReference type="SAM" id="Coils"/>
    </source>
</evidence>
<dbReference type="InterPro" id="IPR005162">
    <property type="entry name" value="Retrotrans_gag_dom"/>
</dbReference>
<evidence type="ECO:0000259" key="2">
    <source>
        <dbReference type="Pfam" id="PF03732"/>
    </source>
</evidence>